<reference evidence="2 3" key="1">
    <citation type="journal article" date="2019" name="Sci. Rep.">
        <title>Orb-weaving spider Araneus ventricosus genome elucidates the spidroin gene catalogue.</title>
        <authorList>
            <person name="Kono N."/>
            <person name="Nakamura H."/>
            <person name="Ohtoshi R."/>
            <person name="Moran D.A.P."/>
            <person name="Shinohara A."/>
            <person name="Yoshida Y."/>
            <person name="Fujiwara M."/>
            <person name="Mori M."/>
            <person name="Tomita M."/>
            <person name="Arakawa K."/>
        </authorList>
    </citation>
    <scope>NUCLEOTIDE SEQUENCE [LARGE SCALE GENOMIC DNA]</scope>
</reference>
<feature type="compositionally biased region" description="Basic and acidic residues" evidence="1">
    <location>
        <begin position="72"/>
        <end position="93"/>
    </location>
</feature>
<protein>
    <submittedName>
        <fullName evidence="2">Uncharacterized protein</fullName>
    </submittedName>
</protein>
<proteinExistence type="predicted"/>
<comment type="caution">
    <text evidence="2">The sequence shown here is derived from an EMBL/GenBank/DDBJ whole genome shotgun (WGS) entry which is preliminary data.</text>
</comment>
<dbReference type="Proteomes" id="UP000499080">
    <property type="component" value="Unassembled WGS sequence"/>
</dbReference>
<organism evidence="2 3">
    <name type="scientific">Araneus ventricosus</name>
    <name type="common">Orbweaver spider</name>
    <name type="synonym">Epeira ventricosa</name>
    <dbReference type="NCBI Taxonomy" id="182803"/>
    <lineage>
        <taxon>Eukaryota</taxon>
        <taxon>Metazoa</taxon>
        <taxon>Ecdysozoa</taxon>
        <taxon>Arthropoda</taxon>
        <taxon>Chelicerata</taxon>
        <taxon>Arachnida</taxon>
        <taxon>Araneae</taxon>
        <taxon>Araneomorphae</taxon>
        <taxon>Entelegynae</taxon>
        <taxon>Araneoidea</taxon>
        <taxon>Araneidae</taxon>
        <taxon>Araneus</taxon>
    </lineage>
</organism>
<evidence type="ECO:0000313" key="3">
    <source>
        <dbReference type="Proteomes" id="UP000499080"/>
    </source>
</evidence>
<accession>A0A4Y2BAF2</accession>
<sequence>MTRTAPEMTPPSQASPPHHWEDVLTPKGRFDKQQAELHTRRNFGRIRFRTWNPPSSGPDLTTRPWRPRKRTKGSDPRSDNPRATRVVRDLWLV</sequence>
<dbReference type="AlphaFoldDB" id="A0A4Y2BAF2"/>
<evidence type="ECO:0000313" key="2">
    <source>
        <dbReference type="EMBL" id="GBL88747.1"/>
    </source>
</evidence>
<keyword evidence="3" id="KW-1185">Reference proteome</keyword>
<gene>
    <name evidence="2" type="ORF">AVEN_158884_1</name>
</gene>
<evidence type="ECO:0000256" key="1">
    <source>
        <dbReference type="SAM" id="MobiDB-lite"/>
    </source>
</evidence>
<feature type="region of interest" description="Disordered" evidence="1">
    <location>
        <begin position="1"/>
        <end position="24"/>
    </location>
</feature>
<dbReference type="EMBL" id="BGPR01000062">
    <property type="protein sequence ID" value="GBL88747.1"/>
    <property type="molecule type" value="Genomic_DNA"/>
</dbReference>
<feature type="region of interest" description="Disordered" evidence="1">
    <location>
        <begin position="37"/>
        <end position="93"/>
    </location>
</feature>
<name>A0A4Y2BAF2_ARAVE</name>